<dbReference type="SUPFAM" id="SSF53448">
    <property type="entry name" value="Nucleotide-diphospho-sugar transferases"/>
    <property type="match status" value="1"/>
</dbReference>
<comment type="caution">
    <text evidence="11">The sequence shown here is derived from an EMBL/GenBank/DDBJ whole genome shotgun (WGS) entry which is preliminary data.</text>
</comment>
<name>A0A917YFK2_9RHOB</name>
<evidence type="ECO:0000256" key="2">
    <source>
        <dbReference type="ARBA" id="ARBA00012415"/>
    </source>
</evidence>
<dbReference type="GO" id="GO:0006011">
    <property type="term" value="P:UDP-alpha-D-glucose metabolic process"/>
    <property type="evidence" value="ECO:0007669"/>
    <property type="project" value="InterPro"/>
</dbReference>
<dbReference type="Gene3D" id="3.90.550.10">
    <property type="entry name" value="Spore Coat Polysaccharide Biosynthesis Protein SpsA, Chain A"/>
    <property type="match status" value="1"/>
</dbReference>
<dbReference type="InterPro" id="IPR005771">
    <property type="entry name" value="GalU_uridylyltTrfase_bac/arc"/>
</dbReference>
<protein>
    <recommendedName>
        <fullName evidence="3">UTP--glucose-1-phosphate uridylyltransferase</fullName>
        <ecNumber evidence="2">2.7.7.9</ecNumber>
    </recommendedName>
    <alternativeName>
        <fullName evidence="6">Alpha-D-glucosyl-1-phosphate uridylyltransferase</fullName>
    </alternativeName>
    <alternativeName>
        <fullName evidence="7">UDP-glucose pyrophosphorylase</fullName>
    </alternativeName>
    <alternativeName>
        <fullName evidence="8">Uridine diphosphoglucose pyrophosphorylase</fullName>
    </alternativeName>
</protein>
<dbReference type="Proteomes" id="UP000598196">
    <property type="component" value="Unassembled WGS sequence"/>
</dbReference>
<dbReference type="PANTHER" id="PTHR43197">
    <property type="entry name" value="UTP--GLUCOSE-1-PHOSPHATE URIDYLYLTRANSFERASE"/>
    <property type="match status" value="1"/>
</dbReference>
<dbReference type="PANTHER" id="PTHR43197:SF1">
    <property type="entry name" value="UTP--GLUCOSE-1-PHOSPHATE URIDYLYLTRANSFERASE"/>
    <property type="match status" value="1"/>
</dbReference>
<dbReference type="EC" id="2.7.7.9" evidence="2"/>
<evidence type="ECO:0000256" key="8">
    <source>
        <dbReference type="ARBA" id="ARBA00032341"/>
    </source>
</evidence>
<dbReference type="Pfam" id="PF00483">
    <property type="entry name" value="NTP_transferase"/>
    <property type="match status" value="1"/>
</dbReference>
<evidence type="ECO:0000313" key="12">
    <source>
        <dbReference type="Proteomes" id="UP000598196"/>
    </source>
</evidence>
<gene>
    <name evidence="11" type="primary">galU</name>
    <name evidence="11" type="ORF">GCM10010991_00360</name>
</gene>
<accession>A0A917YFK2</accession>
<comment type="catalytic activity">
    <reaction evidence="9">
        <text>alpha-D-glucose 1-phosphate + UTP + H(+) = UDP-alpha-D-glucose + diphosphate</text>
        <dbReference type="Rhea" id="RHEA:19889"/>
        <dbReference type="ChEBI" id="CHEBI:15378"/>
        <dbReference type="ChEBI" id="CHEBI:33019"/>
        <dbReference type="ChEBI" id="CHEBI:46398"/>
        <dbReference type="ChEBI" id="CHEBI:58601"/>
        <dbReference type="ChEBI" id="CHEBI:58885"/>
        <dbReference type="EC" id="2.7.7.9"/>
    </reaction>
</comment>
<dbReference type="AlphaFoldDB" id="A0A917YFK2"/>
<organism evidence="11 12">
    <name type="scientific">Gemmobacter aquaticus</name>
    <dbReference type="NCBI Taxonomy" id="490185"/>
    <lineage>
        <taxon>Bacteria</taxon>
        <taxon>Pseudomonadati</taxon>
        <taxon>Pseudomonadota</taxon>
        <taxon>Alphaproteobacteria</taxon>
        <taxon>Rhodobacterales</taxon>
        <taxon>Paracoccaceae</taxon>
        <taxon>Gemmobacter</taxon>
    </lineage>
</organism>
<dbReference type="InterPro" id="IPR005835">
    <property type="entry name" value="NTP_transferase_dom"/>
</dbReference>
<evidence type="ECO:0000256" key="9">
    <source>
        <dbReference type="ARBA" id="ARBA00048128"/>
    </source>
</evidence>
<evidence type="ECO:0000256" key="1">
    <source>
        <dbReference type="ARBA" id="ARBA00006890"/>
    </source>
</evidence>
<evidence type="ECO:0000256" key="3">
    <source>
        <dbReference type="ARBA" id="ARBA00019048"/>
    </source>
</evidence>
<evidence type="ECO:0000259" key="10">
    <source>
        <dbReference type="Pfam" id="PF00483"/>
    </source>
</evidence>
<keyword evidence="12" id="KW-1185">Reference proteome</keyword>
<sequence length="313" mass="33213">MPITPIRTVIIPAAGKGTRLLPATKVTAKELLPIFDRVVLDFAIEEAVELGADRIVIVISTAKIAIQDYLSGHVLQARHSAPSVIGRPGATVPELIFVTQDRPLGLGHAVLCCRETTLPGPFAVLLPDDIIFGPNCLAEMAAHYTGGHMVAAMQVRPEDASQYGIFRLSGQPKGNCLPVSGMVEKPSVGHAPSSIAAVGRYILDPEIFKVLERTPPGRGGELQLTDAITMSADAIPVVAFKFSGNRYDCGNHDGLLAASVARKAIVQQQCAAVLKSASLFDTPADDIGAILHKVKTPDQFMSPARPKNSVDTM</sequence>
<evidence type="ECO:0000256" key="6">
    <source>
        <dbReference type="ARBA" id="ARBA00031455"/>
    </source>
</evidence>
<reference evidence="11 12" key="1">
    <citation type="journal article" date="2014" name="Int. J. Syst. Evol. Microbiol.">
        <title>Complete genome sequence of Corynebacterium casei LMG S-19264T (=DSM 44701T), isolated from a smear-ripened cheese.</title>
        <authorList>
            <consortium name="US DOE Joint Genome Institute (JGI-PGF)"/>
            <person name="Walter F."/>
            <person name="Albersmeier A."/>
            <person name="Kalinowski J."/>
            <person name="Ruckert C."/>
        </authorList>
    </citation>
    <scope>NUCLEOTIDE SEQUENCE [LARGE SCALE GENOMIC DNA]</scope>
    <source>
        <strain evidence="11 12">CGMCC 1.7029</strain>
    </source>
</reference>
<evidence type="ECO:0000256" key="5">
    <source>
        <dbReference type="ARBA" id="ARBA00022695"/>
    </source>
</evidence>
<dbReference type="GO" id="GO:0003983">
    <property type="term" value="F:UTP:glucose-1-phosphate uridylyltransferase activity"/>
    <property type="evidence" value="ECO:0007669"/>
    <property type="project" value="UniProtKB-EC"/>
</dbReference>
<proteinExistence type="inferred from homology"/>
<keyword evidence="5 11" id="KW-0548">Nucleotidyltransferase</keyword>
<comment type="similarity">
    <text evidence="1">Belongs to the UDPGP type 2 family.</text>
</comment>
<feature type="domain" description="Nucleotidyl transferase" evidence="10">
    <location>
        <begin position="10"/>
        <end position="260"/>
    </location>
</feature>
<keyword evidence="4" id="KW-0808">Transferase</keyword>
<evidence type="ECO:0000256" key="4">
    <source>
        <dbReference type="ARBA" id="ARBA00022679"/>
    </source>
</evidence>
<evidence type="ECO:0000313" key="11">
    <source>
        <dbReference type="EMBL" id="GGO23232.1"/>
    </source>
</evidence>
<evidence type="ECO:0000256" key="7">
    <source>
        <dbReference type="ARBA" id="ARBA00031959"/>
    </source>
</evidence>
<dbReference type="EMBL" id="BMLP01000001">
    <property type="protein sequence ID" value="GGO23232.1"/>
    <property type="molecule type" value="Genomic_DNA"/>
</dbReference>
<dbReference type="InterPro" id="IPR029044">
    <property type="entry name" value="Nucleotide-diphossugar_trans"/>
</dbReference>